<proteinExistence type="predicted"/>
<comment type="caution">
    <text evidence="2">The sequence shown here is derived from an EMBL/GenBank/DDBJ whole genome shotgun (WGS) entry which is preliminary data.</text>
</comment>
<evidence type="ECO:0000256" key="1">
    <source>
        <dbReference type="SAM" id="MobiDB-lite"/>
    </source>
</evidence>
<evidence type="ECO:0000313" key="3">
    <source>
        <dbReference type="Proteomes" id="UP000555564"/>
    </source>
</evidence>
<reference evidence="2 3" key="1">
    <citation type="submission" date="2020-08" db="EMBL/GenBank/DDBJ databases">
        <title>Sequencing the genomes of 1000 actinobacteria strains.</title>
        <authorList>
            <person name="Klenk H.-P."/>
        </authorList>
    </citation>
    <scope>NUCLEOTIDE SEQUENCE [LARGE SCALE GENOMIC DNA]</scope>
    <source>
        <strain evidence="2 3">DSM 44936</strain>
    </source>
</reference>
<dbReference type="InterPro" id="IPR007544">
    <property type="entry name" value="ENCAP"/>
</dbReference>
<dbReference type="Pfam" id="PF04454">
    <property type="entry name" value="Linocin_M18"/>
    <property type="match status" value="1"/>
</dbReference>
<dbReference type="AlphaFoldDB" id="A0A7X0IIS4"/>
<evidence type="ECO:0000313" key="2">
    <source>
        <dbReference type="EMBL" id="MBB6475972.1"/>
    </source>
</evidence>
<name>A0A7X0IIS4_9ACTN</name>
<organism evidence="2 3">
    <name type="scientific">Sphaerisporangium rubeum</name>
    <dbReference type="NCBI Taxonomy" id="321317"/>
    <lineage>
        <taxon>Bacteria</taxon>
        <taxon>Bacillati</taxon>
        <taxon>Actinomycetota</taxon>
        <taxon>Actinomycetes</taxon>
        <taxon>Streptosporangiales</taxon>
        <taxon>Streptosporangiaceae</taxon>
        <taxon>Sphaerisporangium</taxon>
    </lineage>
</organism>
<dbReference type="RefSeq" id="WP_184985689.1">
    <property type="nucleotide sequence ID" value="NZ_BAAALO010000019.1"/>
</dbReference>
<keyword evidence="3" id="KW-1185">Reference proteome</keyword>
<sequence>MPSSTGYPAAGIGGVRGCPVQPSPPPAEPRDHPDTIGQSVSTRRLAGVDDPYSLAPSAEAHPVISETSDHGHPSTNASAAVIVGDIIWAPPSPAPSS</sequence>
<dbReference type="EMBL" id="JACHIU010000001">
    <property type="protein sequence ID" value="MBB6475972.1"/>
    <property type="molecule type" value="Genomic_DNA"/>
</dbReference>
<accession>A0A7X0IIS4</accession>
<dbReference type="Proteomes" id="UP000555564">
    <property type="component" value="Unassembled WGS sequence"/>
</dbReference>
<dbReference type="Gene3D" id="3.30.2320.10">
    <property type="entry name" value="hypothetical protein PF0899 domain"/>
    <property type="match status" value="1"/>
</dbReference>
<gene>
    <name evidence="2" type="ORF">BJ992_005403</name>
</gene>
<feature type="region of interest" description="Disordered" evidence="1">
    <location>
        <begin position="1"/>
        <end position="76"/>
    </location>
</feature>
<protein>
    <submittedName>
        <fullName evidence="2">Putative linocin/CFP29 family protein</fullName>
    </submittedName>
</protein>